<comment type="caution">
    <text evidence="1">The sequence shown here is derived from an EMBL/GenBank/DDBJ whole genome shotgun (WGS) entry which is preliminary data.</text>
</comment>
<evidence type="ECO:0000313" key="2">
    <source>
        <dbReference type="Proteomes" id="UP000032233"/>
    </source>
</evidence>
<proteinExistence type="predicted"/>
<gene>
    <name evidence="1" type="ORF">X474_11205</name>
</gene>
<keyword evidence="2" id="KW-1185">Reference proteome</keyword>
<dbReference type="EMBL" id="AZAC01000014">
    <property type="protein sequence ID" value="KIX13841.1"/>
    <property type="molecule type" value="Genomic_DNA"/>
</dbReference>
<evidence type="ECO:0000313" key="1">
    <source>
        <dbReference type="EMBL" id="KIX13841.1"/>
    </source>
</evidence>
<accession>A0A0D2JDU3</accession>
<sequence length="39" mass="4337">MEICWGGPLKGAMPQPVQFFGKRKNRTPQESNGFPGVVF</sequence>
<reference evidence="1 2" key="1">
    <citation type="submission" date="2013-11" db="EMBL/GenBank/DDBJ databases">
        <title>Metagenomic analysis of a methanogenic consortium involved in long chain n-alkane degradation.</title>
        <authorList>
            <person name="Davidova I.A."/>
            <person name="Callaghan A.V."/>
            <person name="Wawrik B."/>
            <person name="Pruitt S."/>
            <person name="Marks C."/>
            <person name="Duncan K.E."/>
            <person name="Suflita J.M."/>
        </authorList>
    </citation>
    <scope>NUCLEOTIDE SEQUENCE [LARGE SCALE GENOMIC DNA]</scope>
    <source>
        <strain evidence="1 2">SPR</strain>
    </source>
</reference>
<protein>
    <submittedName>
        <fullName evidence="1">Uncharacterized protein</fullName>
    </submittedName>
</protein>
<name>A0A0D2JDU3_9BACT</name>
<organism evidence="1 2">
    <name type="scientific">Dethiosulfatarculus sandiegensis</name>
    <dbReference type="NCBI Taxonomy" id="1429043"/>
    <lineage>
        <taxon>Bacteria</taxon>
        <taxon>Pseudomonadati</taxon>
        <taxon>Thermodesulfobacteriota</taxon>
        <taxon>Desulfarculia</taxon>
        <taxon>Desulfarculales</taxon>
        <taxon>Desulfarculaceae</taxon>
        <taxon>Dethiosulfatarculus</taxon>
    </lineage>
</organism>
<dbReference type="AlphaFoldDB" id="A0A0D2JDU3"/>
<dbReference type="InParanoid" id="A0A0D2JDU3"/>
<dbReference type="Proteomes" id="UP000032233">
    <property type="component" value="Unassembled WGS sequence"/>
</dbReference>